<dbReference type="InterPro" id="IPR011009">
    <property type="entry name" value="Kinase-like_dom_sf"/>
</dbReference>
<reference evidence="4" key="1">
    <citation type="submission" date="2021-01" db="EMBL/GenBank/DDBJ databases">
        <authorList>
            <person name="Bezrukov I."/>
        </authorList>
    </citation>
    <scope>NUCLEOTIDE SEQUENCE</scope>
</reference>
<name>A0A8S1ZGZ8_ARAAE</name>
<evidence type="ECO:0000256" key="2">
    <source>
        <dbReference type="SAM" id="MobiDB-lite"/>
    </source>
</evidence>
<protein>
    <recommendedName>
        <fullName evidence="3">Protein kinase domain-containing protein</fullName>
    </recommendedName>
</protein>
<organism evidence="4 5">
    <name type="scientific">Arabidopsis arenosa</name>
    <name type="common">Sand rock-cress</name>
    <name type="synonym">Cardaminopsis arenosa</name>
    <dbReference type="NCBI Taxonomy" id="38785"/>
    <lineage>
        <taxon>Eukaryota</taxon>
        <taxon>Viridiplantae</taxon>
        <taxon>Streptophyta</taxon>
        <taxon>Embryophyta</taxon>
        <taxon>Tracheophyta</taxon>
        <taxon>Spermatophyta</taxon>
        <taxon>Magnoliopsida</taxon>
        <taxon>eudicotyledons</taxon>
        <taxon>Gunneridae</taxon>
        <taxon>Pentapetalae</taxon>
        <taxon>rosids</taxon>
        <taxon>malvids</taxon>
        <taxon>Brassicales</taxon>
        <taxon>Brassicaceae</taxon>
        <taxon>Camelineae</taxon>
        <taxon>Arabidopsis</taxon>
    </lineage>
</organism>
<dbReference type="PROSITE" id="PS50011">
    <property type="entry name" value="PROTEIN_KINASE_DOM"/>
    <property type="match status" value="1"/>
</dbReference>
<evidence type="ECO:0000259" key="3">
    <source>
        <dbReference type="PROSITE" id="PS50011"/>
    </source>
</evidence>
<dbReference type="InterPro" id="IPR017441">
    <property type="entry name" value="Protein_kinase_ATP_BS"/>
</dbReference>
<feature type="binding site" evidence="1">
    <location>
        <position position="170"/>
    </location>
    <ligand>
        <name>ATP</name>
        <dbReference type="ChEBI" id="CHEBI:30616"/>
    </ligand>
</feature>
<keyword evidence="1" id="KW-0067">ATP-binding</keyword>
<proteinExistence type="predicted"/>
<gene>
    <name evidence="4" type="ORF">AARE701A_LOCUS2711</name>
</gene>
<evidence type="ECO:0000256" key="1">
    <source>
        <dbReference type="PROSITE-ProRule" id="PRU10141"/>
    </source>
</evidence>
<keyword evidence="5" id="KW-1185">Reference proteome</keyword>
<keyword evidence="1" id="KW-0547">Nucleotide-binding</keyword>
<feature type="region of interest" description="Disordered" evidence="2">
    <location>
        <begin position="310"/>
        <end position="330"/>
    </location>
</feature>
<evidence type="ECO:0000313" key="4">
    <source>
        <dbReference type="EMBL" id="CAE5959167.1"/>
    </source>
</evidence>
<dbReference type="EMBL" id="LR999451">
    <property type="protein sequence ID" value="CAE5959167.1"/>
    <property type="molecule type" value="Genomic_DNA"/>
</dbReference>
<evidence type="ECO:0000313" key="5">
    <source>
        <dbReference type="Proteomes" id="UP000682877"/>
    </source>
</evidence>
<accession>A0A8S1ZGZ8</accession>
<feature type="domain" description="Protein kinase" evidence="3">
    <location>
        <begin position="141"/>
        <end position="330"/>
    </location>
</feature>
<dbReference type="InterPro" id="IPR000719">
    <property type="entry name" value="Prot_kinase_dom"/>
</dbReference>
<sequence length="330" mass="36344">MGCICSKGAAEDEEGVVYHREKANEYWNKSSSVQLIAPLPSNKDDFSHKAVDGSSGGGRRASGLIVPIDDSHDGKTVIVERPSRSQRGRRVSDNGKGGGLIISNVPRSAEAELIAAGWPYWLTSVAGEAIKGWVPRRADSFEKLDKIGQGTYSIVYKARDLETGKIVAMKKVRKKAEAVKWRGHESVRRGLRDSKITPEFIASGHSNVSITTPSFKKEKRFMDTNSVIHPSSRSNVGEAKTSRSNNVPATMGDYLASASQKENIVSREPTTTYMRKKNRMHYSGPLMPPGGNIEDMMKEHERQIQEAVRKSRLEKSATNKNKDISVKACA</sequence>
<dbReference type="Gene3D" id="3.30.200.20">
    <property type="entry name" value="Phosphorylase Kinase, domain 1"/>
    <property type="match status" value="1"/>
</dbReference>
<dbReference type="GO" id="GO:0005524">
    <property type="term" value="F:ATP binding"/>
    <property type="evidence" value="ECO:0007669"/>
    <property type="project" value="UniProtKB-UniRule"/>
</dbReference>
<dbReference type="PROSITE" id="PS00107">
    <property type="entry name" value="PROTEIN_KINASE_ATP"/>
    <property type="match status" value="1"/>
</dbReference>
<dbReference type="GO" id="GO:0004672">
    <property type="term" value="F:protein kinase activity"/>
    <property type="evidence" value="ECO:0007669"/>
    <property type="project" value="InterPro"/>
</dbReference>
<feature type="region of interest" description="Disordered" evidence="2">
    <location>
        <begin position="227"/>
        <end position="249"/>
    </location>
</feature>
<dbReference type="Proteomes" id="UP000682877">
    <property type="component" value="Chromosome 1"/>
</dbReference>
<dbReference type="AlphaFoldDB" id="A0A8S1ZGZ8"/>
<dbReference type="SUPFAM" id="SSF56112">
    <property type="entry name" value="Protein kinase-like (PK-like)"/>
    <property type="match status" value="1"/>
</dbReference>